<sequence>MLRRDKEPGGPRRSLHLHILLRGTTGSKKVLQFKSSYFPYISAPKDHNSQPIHFDEEYNTSDTLWPKCTPKKRIALSKNHKVAGDTVKNILHRFGYVHNLTFLLPRPFMPSRAYPRNFSSEVFMPVPNTTPADMWVYHAVYDGDWLRARLPPDTVRLTIIREPLAHFKSVWNYYNIQRRFKIPGNGTDSIFAFLENPLKYDQRCGHGPHAPLCLTLNSMAVDLGFPIDSNKKVLPGGDHEEKERITKDFVEKISQEFPLVMLTEQFDLSLILLRRNMCWSLKDILYYKVNSRQYDYKEVDIIGSHKQAHREWSYVDYALYDFFNRTFWERVSKEGDSFWDEVKFFRYVNEKMREHCDDIVWGNACSRHGSSLVVSDTRWGPGFTIDREFCLLAKRGLVCHYSIQAERNGRMLSMAPHSGTDTLQAIRRDAVYREHCVYCRTQWCHPLDYLTHFYRDGYISRTEYMLARRKNFPRSLRKCRLPPKVLSPSDRYLHSV</sequence>
<dbReference type="RefSeq" id="XP_019633464.1">
    <property type="nucleotide sequence ID" value="XM_019777905.1"/>
</dbReference>
<keyword evidence="7" id="KW-0333">Golgi apparatus</keyword>
<dbReference type="PANTHER" id="PTHR14647:SF87">
    <property type="entry name" value="PUTATIVE-RELATED"/>
    <property type="match status" value="1"/>
</dbReference>
<evidence type="ECO:0000256" key="2">
    <source>
        <dbReference type="ARBA" id="ARBA00008124"/>
    </source>
</evidence>
<dbReference type="GO" id="GO:0001733">
    <property type="term" value="F:galactosylceramide sulfotransferase activity"/>
    <property type="evidence" value="ECO:0007669"/>
    <property type="project" value="InterPro"/>
</dbReference>
<name>A0A6P4ZHG3_BRABE</name>
<dbReference type="Proteomes" id="UP000515135">
    <property type="component" value="Unplaced"/>
</dbReference>
<evidence type="ECO:0000256" key="1">
    <source>
        <dbReference type="ARBA" id="ARBA00004323"/>
    </source>
</evidence>
<evidence type="ECO:0000256" key="9">
    <source>
        <dbReference type="ARBA" id="ARBA00023180"/>
    </source>
</evidence>
<evidence type="ECO:0000256" key="5">
    <source>
        <dbReference type="ARBA" id="ARBA00022968"/>
    </source>
</evidence>
<evidence type="ECO:0000313" key="10">
    <source>
        <dbReference type="Proteomes" id="UP000515135"/>
    </source>
</evidence>
<evidence type="ECO:0000256" key="6">
    <source>
        <dbReference type="ARBA" id="ARBA00022989"/>
    </source>
</evidence>
<dbReference type="KEGG" id="bbel:109476890"/>
<dbReference type="InterPro" id="IPR027417">
    <property type="entry name" value="P-loop_NTPase"/>
</dbReference>
<evidence type="ECO:0000256" key="7">
    <source>
        <dbReference type="ARBA" id="ARBA00023034"/>
    </source>
</evidence>
<dbReference type="AlphaFoldDB" id="A0A6P4ZHG3"/>
<organism evidence="10 11">
    <name type="scientific">Branchiostoma belcheri</name>
    <name type="common">Amphioxus</name>
    <dbReference type="NCBI Taxonomy" id="7741"/>
    <lineage>
        <taxon>Eukaryota</taxon>
        <taxon>Metazoa</taxon>
        <taxon>Chordata</taxon>
        <taxon>Cephalochordata</taxon>
        <taxon>Leptocardii</taxon>
        <taxon>Amphioxiformes</taxon>
        <taxon>Branchiostomatidae</taxon>
        <taxon>Branchiostoma</taxon>
    </lineage>
</organism>
<protein>
    <submittedName>
        <fullName evidence="11">Galactose-3-O-sulfotransferase 3-like</fullName>
    </submittedName>
</protein>
<evidence type="ECO:0000313" key="11">
    <source>
        <dbReference type="RefSeq" id="XP_019633464.1"/>
    </source>
</evidence>
<accession>A0A6P4ZHG3</accession>
<reference evidence="11" key="1">
    <citation type="submission" date="2025-08" db="UniProtKB">
        <authorList>
            <consortium name="RefSeq"/>
        </authorList>
    </citation>
    <scope>IDENTIFICATION</scope>
    <source>
        <tissue evidence="11">Gonad</tissue>
    </source>
</reference>
<keyword evidence="5" id="KW-0735">Signal-anchor</keyword>
<keyword evidence="3" id="KW-0808">Transferase</keyword>
<keyword evidence="6" id="KW-1133">Transmembrane helix</keyword>
<dbReference type="OrthoDB" id="514299at2759"/>
<dbReference type="InterPro" id="IPR009729">
    <property type="entry name" value="Gal-3-0_sulfotransfrase"/>
</dbReference>
<dbReference type="GO" id="GO:0000139">
    <property type="term" value="C:Golgi membrane"/>
    <property type="evidence" value="ECO:0007669"/>
    <property type="project" value="UniProtKB-SubCell"/>
</dbReference>
<evidence type="ECO:0000256" key="4">
    <source>
        <dbReference type="ARBA" id="ARBA00022692"/>
    </source>
</evidence>
<evidence type="ECO:0000256" key="8">
    <source>
        <dbReference type="ARBA" id="ARBA00023136"/>
    </source>
</evidence>
<keyword evidence="4" id="KW-0812">Transmembrane</keyword>
<comment type="subcellular location">
    <subcellularLocation>
        <location evidence="1">Golgi apparatus membrane</location>
        <topology evidence="1">Single-pass type II membrane protein</topology>
    </subcellularLocation>
</comment>
<keyword evidence="9" id="KW-0325">Glycoprotein</keyword>
<dbReference type="Pfam" id="PF06990">
    <property type="entry name" value="Gal-3-0_sulfotr"/>
    <property type="match status" value="1"/>
</dbReference>
<dbReference type="Gene3D" id="3.40.50.300">
    <property type="entry name" value="P-loop containing nucleotide triphosphate hydrolases"/>
    <property type="match status" value="1"/>
</dbReference>
<evidence type="ECO:0000256" key="3">
    <source>
        <dbReference type="ARBA" id="ARBA00022679"/>
    </source>
</evidence>
<keyword evidence="8" id="KW-0472">Membrane</keyword>
<gene>
    <name evidence="11" type="primary">LOC109476890</name>
</gene>
<dbReference type="GeneID" id="109476890"/>
<keyword evidence="10" id="KW-1185">Reference proteome</keyword>
<proteinExistence type="inferred from homology"/>
<dbReference type="PANTHER" id="PTHR14647">
    <property type="entry name" value="GALACTOSE-3-O-SULFOTRANSFERASE"/>
    <property type="match status" value="1"/>
</dbReference>
<dbReference type="GO" id="GO:0009247">
    <property type="term" value="P:glycolipid biosynthetic process"/>
    <property type="evidence" value="ECO:0007669"/>
    <property type="project" value="InterPro"/>
</dbReference>
<comment type="similarity">
    <text evidence="2">Belongs to the galactose-3-O-sulfotransferase family.</text>
</comment>